<dbReference type="GO" id="GO:0009307">
    <property type="term" value="P:DNA restriction-modification system"/>
    <property type="evidence" value="ECO:0007669"/>
    <property type="project" value="UniProtKB-KW"/>
</dbReference>
<evidence type="ECO:0000259" key="10">
    <source>
        <dbReference type="Pfam" id="PF02384"/>
    </source>
</evidence>
<dbReference type="Gene3D" id="3.40.50.150">
    <property type="entry name" value="Vaccinia Virus protein VP39"/>
    <property type="match status" value="1"/>
</dbReference>
<dbReference type="SUPFAM" id="SSF53335">
    <property type="entry name" value="S-adenosyl-L-methionine-dependent methyltransferases"/>
    <property type="match status" value="1"/>
</dbReference>
<keyword evidence="6" id="KW-0680">Restriction system</keyword>
<dbReference type="Proteomes" id="UP000242850">
    <property type="component" value="Unassembled WGS sequence"/>
</dbReference>
<dbReference type="AlphaFoldDB" id="A0A1H5RP93"/>
<dbReference type="EMBL" id="FNUK01000001">
    <property type="protein sequence ID" value="SEF40135.1"/>
    <property type="molecule type" value="Genomic_DNA"/>
</dbReference>
<evidence type="ECO:0000259" key="9">
    <source>
        <dbReference type="Pfam" id="PF01420"/>
    </source>
</evidence>
<dbReference type="EC" id="2.1.1.72" evidence="2"/>
<evidence type="ECO:0000256" key="6">
    <source>
        <dbReference type="ARBA" id="ARBA00022747"/>
    </source>
</evidence>
<keyword evidence="4" id="KW-0808">Transferase</keyword>
<comment type="similarity">
    <text evidence="1">Belongs to the type-I restriction system S methylase family.</text>
</comment>
<proteinExistence type="inferred from homology"/>
<evidence type="ECO:0000256" key="4">
    <source>
        <dbReference type="ARBA" id="ARBA00022679"/>
    </source>
</evidence>
<keyword evidence="3" id="KW-0489">Methyltransferase</keyword>
<gene>
    <name evidence="12" type="ORF">SAMN05660865_00149</name>
</gene>
<keyword evidence="5" id="KW-0949">S-adenosyl-L-methionine</keyword>
<dbReference type="OrthoDB" id="9815272at2"/>
<dbReference type="Pfam" id="PF02384">
    <property type="entry name" value="N6_Mtase"/>
    <property type="match status" value="1"/>
</dbReference>
<feature type="domain" description="Type I restriction modification DNA specificity" evidence="9">
    <location>
        <begin position="259"/>
        <end position="399"/>
    </location>
</feature>
<evidence type="ECO:0000313" key="13">
    <source>
        <dbReference type="Proteomes" id="UP000242850"/>
    </source>
</evidence>
<dbReference type="InterPro" id="IPR003356">
    <property type="entry name" value="DNA_methylase_A-5"/>
</dbReference>
<evidence type="ECO:0000256" key="1">
    <source>
        <dbReference type="ARBA" id="ARBA00010923"/>
    </source>
</evidence>
<dbReference type="Gene3D" id="3.90.220.20">
    <property type="entry name" value="DNA methylase specificity domains"/>
    <property type="match status" value="1"/>
</dbReference>
<dbReference type="InterPro" id="IPR002052">
    <property type="entry name" value="DNA_methylase_N6_adenine_CS"/>
</dbReference>
<reference evidence="13" key="1">
    <citation type="submission" date="2016-10" db="EMBL/GenBank/DDBJ databases">
        <authorList>
            <person name="Varghese N."/>
            <person name="Submissions S."/>
        </authorList>
    </citation>
    <scope>NUCLEOTIDE SEQUENCE [LARGE SCALE GENOMIC DNA]</scope>
    <source>
        <strain evidence="13">DSM 5463</strain>
    </source>
</reference>
<dbReference type="InterPro" id="IPR029063">
    <property type="entry name" value="SAM-dependent_MTases_sf"/>
</dbReference>
<dbReference type="RefSeq" id="WP_159945760.1">
    <property type="nucleotide sequence ID" value="NZ_FNUK01000001.1"/>
</dbReference>
<protein>
    <recommendedName>
        <fullName evidence="2">site-specific DNA-methyltransferase (adenine-specific)</fullName>
        <ecNumber evidence="2">2.1.1.72</ecNumber>
    </recommendedName>
</protein>
<dbReference type="Pfam" id="PF07669">
    <property type="entry name" value="Eco57I"/>
    <property type="match status" value="1"/>
</dbReference>
<evidence type="ECO:0000256" key="3">
    <source>
        <dbReference type="ARBA" id="ARBA00022603"/>
    </source>
</evidence>
<dbReference type="GO" id="GO:0008170">
    <property type="term" value="F:N-methyltransferase activity"/>
    <property type="evidence" value="ECO:0007669"/>
    <property type="project" value="InterPro"/>
</dbReference>
<organism evidence="12 13">
    <name type="scientific">Caloramator fervidus</name>
    <dbReference type="NCBI Taxonomy" id="29344"/>
    <lineage>
        <taxon>Bacteria</taxon>
        <taxon>Bacillati</taxon>
        <taxon>Bacillota</taxon>
        <taxon>Clostridia</taxon>
        <taxon>Eubacteriales</taxon>
        <taxon>Clostridiaceae</taxon>
        <taxon>Caloramator</taxon>
    </lineage>
</organism>
<dbReference type="GO" id="GO:0009007">
    <property type="term" value="F:site-specific DNA-methyltransferase (adenine-specific) activity"/>
    <property type="evidence" value="ECO:0007669"/>
    <property type="project" value="UniProtKB-EC"/>
</dbReference>
<accession>A0A1H5RP93</accession>
<dbReference type="PROSITE" id="PS00092">
    <property type="entry name" value="N6_MTASE"/>
    <property type="match status" value="1"/>
</dbReference>
<dbReference type="InterPro" id="IPR000055">
    <property type="entry name" value="Restrct_endonuc_typeI_TRD"/>
</dbReference>
<dbReference type="InterPro" id="IPR044946">
    <property type="entry name" value="Restrct_endonuc_typeI_TRD_sf"/>
</dbReference>
<feature type="domain" description="DNA methylase adenine-specific" evidence="10">
    <location>
        <begin position="6"/>
        <end position="56"/>
    </location>
</feature>
<name>A0A1H5RP93_9CLOT</name>
<dbReference type="InterPro" id="IPR050953">
    <property type="entry name" value="N4_N6_ade-DNA_methylase"/>
</dbReference>
<dbReference type="PANTHER" id="PTHR33841">
    <property type="entry name" value="DNA METHYLTRANSFERASE YEEA-RELATED"/>
    <property type="match status" value="1"/>
</dbReference>
<keyword evidence="13" id="KW-1185">Reference proteome</keyword>
<dbReference type="InterPro" id="IPR011639">
    <property type="entry name" value="MethylTrfase_TaqI-like_dom"/>
</dbReference>
<dbReference type="GO" id="GO:0032259">
    <property type="term" value="P:methylation"/>
    <property type="evidence" value="ECO:0007669"/>
    <property type="project" value="UniProtKB-KW"/>
</dbReference>
<dbReference type="SUPFAM" id="SSF116734">
    <property type="entry name" value="DNA methylase specificity domain"/>
    <property type="match status" value="1"/>
</dbReference>
<keyword evidence="7" id="KW-0238">DNA-binding</keyword>
<sequence>MDQLKKHFSKREKIYGQYFTPLEVSRFIVKRCLDYLKKDAKDIKALDPACGDGSFLKAMLLEGIEYFEGYDIDENIFEKLSFDILSKVKIKDGLMLEGEYDLVVGNPPFSAKFNRISKKDILDSFKLGKGRKSQAIEVLFLEKFINLTKNNGVIGIILPLGIVGASMLQYVRNYLVENIELKEIIYLNSGIFKNGATTVIIIGVKNKADNKACKFGILEGLEPISIRYVEKNIDVKNLNPVYYFENDEEDGVKLEDLILEIFSGRGFYKEERKKKITHEKTDKIYITAKNVGWGTFQDKDVLYFKGDIDEKYILKENDIIMCRVGQGTIGRCLVINKDLEGSIVDDWFHIIRLKDKKYSRAFCGYFLTENFKRKIKKYCIGTGTPNISKTKLLNIKIPFDKIVKVYNENKGKDIFELSKIIEKELN</sequence>
<evidence type="ECO:0000256" key="7">
    <source>
        <dbReference type="ARBA" id="ARBA00023125"/>
    </source>
</evidence>
<dbReference type="PANTHER" id="PTHR33841:SF1">
    <property type="entry name" value="DNA METHYLTRANSFERASE A"/>
    <property type="match status" value="1"/>
</dbReference>
<dbReference type="Pfam" id="PF01420">
    <property type="entry name" value="Methylase_S"/>
    <property type="match status" value="1"/>
</dbReference>
<evidence type="ECO:0000313" key="12">
    <source>
        <dbReference type="EMBL" id="SEF40135.1"/>
    </source>
</evidence>
<dbReference type="PRINTS" id="PR00507">
    <property type="entry name" value="N12N6MTFRASE"/>
</dbReference>
<comment type="catalytic activity">
    <reaction evidence="8">
        <text>a 2'-deoxyadenosine in DNA + S-adenosyl-L-methionine = an N(6)-methyl-2'-deoxyadenosine in DNA + S-adenosyl-L-homocysteine + H(+)</text>
        <dbReference type="Rhea" id="RHEA:15197"/>
        <dbReference type="Rhea" id="RHEA-COMP:12418"/>
        <dbReference type="Rhea" id="RHEA-COMP:12419"/>
        <dbReference type="ChEBI" id="CHEBI:15378"/>
        <dbReference type="ChEBI" id="CHEBI:57856"/>
        <dbReference type="ChEBI" id="CHEBI:59789"/>
        <dbReference type="ChEBI" id="CHEBI:90615"/>
        <dbReference type="ChEBI" id="CHEBI:90616"/>
        <dbReference type="EC" id="2.1.1.72"/>
    </reaction>
</comment>
<evidence type="ECO:0000256" key="5">
    <source>
        <dbReference type="ARBA" id="ARBA00022691"/>
    </source>
</evidence>
<dbReference type="GO" id="GO:0003677">
    <property type="term" value="F:DNA binding"/>
    <property type="evidence" value="ECO:0007669"/>
    <property type="project" value="UniProtKB-KW"/>
</dbReference>
<evidence type="ECO:0000259" key="11">
    <source>
        <dbReference type="Pfam" id="PF07669"/>
    </source>
</evidence>
<feature type="domain" description="Type II methyltransferase M.TaqI-like" evidence="11">
    <location>
        <begin position="86"/>
        <end position="191"/>
    </location>
</feature>
<evidence type="ECO:0000256" key="8">
    <source>
        <dbReference type="ARBA" id="ARBA00047942"/>
    </source>
</evidence>
<evidence type="ECO:0000256" key="2">
    <source>
        <dbReference type="ARBA" id="ARBA00011900"/>
    </source>
</evidence>